<dbReference type="InterPro" id="IPR036390">
    <property type="entry name" value="WH_DNA-bd_sf"/>
</dbReference>
<evidence type="ECO:0000313" key="1">
    <source>
        <dbReference type="EMBL" id="PTM59061.1"/>
    </source>
</evidence>
<dbReference type="Gene3D" id="3.30.70.270">
    <property type="match status" value="1"/>
</dbReference>
<dbReference type="OrthoDB" id="4986073at2"/>
<evidence type="ECO:0008006" key="3">
    <source>
        <dbReference type="Google" id="ProtNLM"/>
    </source>
</evidence>
<dbReference type="Gene3D" id="1.10.10.10">
    <property type="entry name" value="Winged helix-like DNA-binding domain superfamily/Winged helix DNA-binding domain"/>
    <property type="match status" value="1"/>
</dbReference>
<keyword evidence="2" id="KW-1185">Reference proteome</keyword>
<dbReference type="SUPFAM" id="SSF46785">
    <property type="entry name" value="Winged helix' DNA-binding domain"/>
    <property type="match status" value="1"/>
</dbReference>
<sequence length="435" mass="48982">MKTRVGIVGPQDSVDLICEVGREFADDLTVLPFIYQNVEETNAIIQQYEHQIDIWVFSGQAPFAIAQESGLKQQFLFPPMEGAGLMKSLLEIGYRDQKNLLRLSFDTLSRLEVMEAYTELGLSSEQLHLLPYSGYKPAAELIDFHHSLFINRQVDACVTCLHSVYEELKRRGVPVYRITKTRGSIRRMLSMALQQGETLHFKKSQIAVLLIQIGGMDQLISQNTLSYDIHRLHLRLQETVLEYTESISGSFIALGSEKFLLFSTRGSLESGETSPALLPERLAVVTDLSTNVGVGYGNTALSAEQNAQLALLHAQNYGPCSTFMVDDNNQIEGPLESPNRLSFGYRTESKAIREKLKEAKITIKTYSKLLSVQNSSHHHSITSSDVAAWLKMTQRNARRILHELEQHSLAEVIGEEAPPARGRPRKIYRIKEECE</sequence>
<comment type="caution">
    <text evidence="1">The sequence shown here is derived from an EMBL/GenBank/DDBJ whole genome shotgun (WGS) entry which is preliminary data.</text>
</comment>
<organism evidence="1 2">
    <name type="scientific">Desmospora activa DSM 45169</name>
    <dbReference type="NCBI Taxonomy" id="1121389"/>
    <lineage>
        <taxon>Bacteria</taxon>
        <taxon>Bacillati</taxon>
        <taxon>Bacillota</taxon>
        <taxon>Bacilli</taxon>
        <taxon>Bacillales</taxon>
        <taxon>Thermoactinomycetaceae</taxon>
        <taxon>Desmospora</taxon>
    </lineage>
</organism>
<dbReference type="EMBL" id="PZZP01000001">
    <property type="protein sequence ID" value="PTM59061.1"/>
    <property type="molecule type" value="Genomic_DNA"/>
</dbReference>
<gene>
    <name evidence="1" type="ORF">C8J48_1662</name>
</gene>
<dbReference type="InterPro" id="IPR043128">
    <property type="entry name" value="Rev_trsase/Diguanyl_cyclase"/>
</dbReference>
<reference evidence="1 2" key="1">
    <citation type="submission" date="2018-04" db="EMBL/GenBank/DDBJ databases">
        <title>Genomic Encyclopedia of Archaeal and Bacterial Type Strains, Phase II (KMG-II): from individual species to whole genera.</title>
        <authorList>
            <person name="Goeker M."/>
        </authorList>
    </citation>
    <scope>NUCLEOTIDE SEQUENCE [LARGE SCALE GENOMIC DNA]</scope>
    <source>
        <strain evidence="1 2">DSM 45169</strain>
    </source>
</reference>
<dbReference type="RefSeq" id="WP_107725786.1">
    <property type="nucleotide sequence ID" value="NZ_PZZP01000001.1"/>
</dbReference>
<name>A0A2T4ZAY6_9BACL</name>
<dbReference type="Proteomes" id="UP000241639">
    <property type="component" value="Unassembled WGS sequence"/>
</dbReference>
<proteinExistence type="predicted"/>
<accession>A0A2T4ZAY6</accession>
<protein>
    <recommendedName>
        <fullName evidence="3">Transcriptional regulator</fullName>
    </recommendedName>
</protein>
<dbReference type="AlphaFoldDB" id="A0A2T4ZAY6"/>
<evidence type="ECO:0000313" key="2">
    <source>
        <dbReference type="Proteomes" id="UP000241639"/>
    </source>
</evidence>
<dbReference type="InterPro" id="IPR036388">
    <property type="entry name" value="WH-like_DNA-bd_sf"/>
</dbReference>